<comment type="cofactor">
    <cofactor evidence="8">
        <name>Mg(2+)</name>
        <dbReference type="ChEBI" id="CHEBI:18420"/>
    </cofactor>
</comment>
<dbReference type="GO" id="GO:0061603">
    <property type="term" value="F:molybdenum cofactor guanylyltransferase activity"/>
    <property type="evidence" value="ECO:0007669"/>
    <property type="project" value="UniProtKB-EC"/>
</dbReference>
<dbReference type="Pfam" id="PF12804">
    <property type="entry name" value="NTP_transf_3"/>
    <property type="match status" value="1"/>
</dbReference>
<dbReference type="STRING" id="296218.AWN68_09440"/>
<comment type="catalytic activity">
    <reaction evidence="8">
        <text>Mo-molybdopterin + GTP + H(+) = Mo-molybdopterin guanine dinucleotide + diphosphate</text>
        <dbReference type="Rhea" id="RHEA:34243"/>
        <dbReference type="ChEBI" id="CHEBI:15378"/>
        <dbReference type="ChEBI" id="CHEBI:33019"/>
        <dbReference type="ChEBI" id="CHEBI:37565"/>
        <dbReference type="ChEBI" id="CHEBI:71302"/>
        <dbReference type="ChEBI" id="CHEBI:71310"/>
        <dbReference type="EC" id="2.7.7.77"/>
    </reaction>
</comment>
<keyword evidence="7 8" id="KW-0501">Molybdenum cofactor biosynthesis</keyword>
<dbReference type="HAMAP" id="MF_00316">
    <property type="entry name" value="MobA"/>
    <property type="match status" value="1"/>
</dbReference>
<dbReference type="PANTHER" id="PTHR19136">
    <property type="entry name" value="MOLYBDENUM COFACTOR GUANYLYLTRANSFERASE"/>
    <property type="match status" value="1"/>
</dbReference>
<reference evidence="10 11" key="1">
    <citation type="submission" date="2016-01" db="EMBL/GenBank/DDBJ databases">
        <title>Genome sequencing of Roseivirga echinicomitans KMM 6058.</title>
        <authorList>
            <person name="Selvaratnam C."/>
            <person name="Thevarajoo S."/>
            <person name="Goh K.M."/>
            <person name="Ee R."/>
            <person name="Chan K.-G."/>
            <person name="Chong C.S."/>
        </authorList>
    </citation>
    <scope>NUCLEOTIDE SEQUENCE [LARGE SCALE GENOMIC DNA]</scope>
    <source>
        <strain evidence="10 11">KMM 6058</strain>
    </source>
</reference>
<proteinExistence type="inferred from homology"/>
<feature type="domain" description="MobA-like NTP transferase" evidence="9">
    <location>
        <begin position="8"/>
        <end position="148"/>
    </location>
</feature>
<dbReference type="InterPro" id="IPR025877">
    <property type="entry name" value="MobA-like_NTP_Trfase"/>
</dbReference>
<dbReference type="Gene3D" id="3.90.550.10">
    <property type="entry name" value="Spore Coat Polysaccharide Biosynthesis Protein SpsA, Chain A"/>
    <property type="match status" value="1"/>
</dbReference>
<comment type="caution">
    <text evidence="8">Lacks conserved residue(s) required for the propagation of feature annotation.</text>
</comment>
<dbReference type="InterPro" id="IPR029044">
    <property type="entry name" value="Nucleotide-diphossugar_trans"/>
</dbReference>
<dbReference type="CDD" id="cd02503">
    <property type="entry name" value="MobA"/>
    <property type="match status" value="1"/>
</dbReference>
<keyword evidence="4 8" id="KW-0547">Nucleotide-binding</keyword>
<feature type="binding site" evidence="8">
    <location>
        <begin position="11"/>
        <end position="13"/>
    </location>
    <ligand>
        <name>GTP</name>
        <dbReference type="ChEBI" id="CHEBI:37565"/>
    </ligand>
</feature>
<dbReference type="SUPFAM" id="SSF53448">
    <property type="entry name" value="Nucleotide-diphospho-sugar transferases"/>
    <property type="match status" value="1"/>
</dbReference>
<comment type="domain">
    <text evidence="8">The N-terminal domain determines nucleotide recognition and specific binding, while the C-terminal domain determines the specific binding to the target protein.</text>
</comment>
<keyword evidence="6 8" id="KW-0342">GTP-binding</keyword>
<evidence type="ECO:0000256" key="5">
    <source>
        <dbReference type="ARBA" id="ARBA00022842"/>
    </source>
</evidence>
<evidence type="ECO:0000256" key="8">
    <source>
        <dbReference type="HAMAP-Rule" id="MF_00316"/>
    </source>
</evidence>
<dbReference type="OrthoDB" id="9788394at2"/>
<name>A0A150X2T3_9BACT</name>
<comment type="function">
    <text evidence="8">Transfers a GMP moiety from GTP to Mo-molybdopterin (Mo-MPT) cofactor (Moco or molybdenum cofactor) to form Mo-molybdopterin guanine dinucleotide (Mo-MGD) cofactor.</text>
</comment>
<dbReference type="GO" id="GO:0005737">
    <property type="term" value="C:cytoplasm"/>
    <property type="evidence" value="ECO:0007669"/>
    <property type="project" value="UniProtKB-SubCell"/>
</dbReference>
<evidence type="ECO:0000256" key="7">
    <source>
        <dbReference type="ARBA" id="ARBA00023150"/>
    </source>
</evidence>
<dbReference type="EMBL" id="LRDB01000050">
    <property type="protein sequence ID" value="KYG72912.1"/>
    <property type="molecule type" value="Genomic_DNA"/>
</dbReference>
<evidence type="ECO:0000256" key="4">
    <source>
        <dbReference type="ARBA" id="ARBA00022741"/>
    </source>
</evidence>
<evidence type="ECO:0000256" key="3">
    <source>
        <dbReference type="ARBA" id="ARBA00022723"/>
    </source>
</evidence>
<protein>
    <recommendedName>
        <fullName evidence="8">Probable molybdenum cofactor guanylyltransferase</fullName>
        <shortName evidence="8">MoCo guanylyltransferase</shortName>
        <ecNumber evidence="8">2.7.7.77</ecNumber>
    </recommendedName>
    <alternativeName>
        <fullName evidence="8">GTP:molybdopterin guanylyltransferase</fullName>
    </alternativeName>
    <alternativeName>
        <fullName evidence="8">Mo-MPT guanylyltransferase</fullName>
    </alternativeName>
    <alternativeName>
        <fullName evidence="8">Molybdopterin guanylyltransferase</fullName>
    </alternativeName>
    <alternativeName>
        <fullName evidence="8">Molybdopterin-guanine dinucleotide synthase</fullName>
        <shortName evidence="8">MGD synthase</shortName>
    </alternativeName>
</protein>
<evidence type="ECO:0000256" key="6">
    <source>
        <dbReference type="ARBA" id="ARBA00023134"/>
    </source>
</evidence>
<evidence type="ECO:0000256" key="2">
    <source>
        <dbReference type="ARBA" id="ARBA00022679"/>
    </source>
</evidence>
<dbReference type="GO" id="GO:0005525">
    <property type="term" value="F:GTP binding"/>
    <property type="evidence" value="ECO:0007669"/>
    <property type="project" value="UniProtKB-UniRule"/>
</dbReference>
<dbReference type="EC" id="2.7.7.77" evidence="8"/>
<comment type="caution">
    <text evidence="10">The sequence shown here is derived from an EMBL/GenBank/DDBJ whole genome shotgun (WGS) entry which is preliminary data.</text>
</comment>
<sequence>MKVKSVKGLILMGGQSTRMGSDKAFVQWQGQTLLEKAIDHLSGITEDIYLSVNPEQYDLLHNEYACIQDRYPDKGPLGGILSALEILKEDLIVLAVDMPNLNTTCVKDLISTAKDSNTVTCYQYKEAIQPFPSYWPVELLPKLEQSVLNNHLAMIKFIVAQQPNLIPASDSDLFNNFNRPDDMIE</sequence>
<dbReference type="AlphaFoldDB" id="A0A150X2T3"/>
<evidence type="ECO:0000313" key="11">
    <source>
        <dbReference type="Proteomes" id="UP000075615"/>
    </source>
</evidence>
<keyword evidence="3 8" id="KW-0479">Metal-binding</keyword>
<comment type="subcellular location">
    <subcellularLocation>
        <location evidence="8">Cytoplasm</location>
    </subcellularLocation>
</comment>
<dbReference type="InterPro" id="IPR013482">
    <property type="entry name" value="Molybde_CF_guanTrfase"/>
</dbReference>
<keyword evidence="5 8" id="KW-0460">Magnesium</keyword>
<gene>
    <name evidence="8" type="primary">mobA</name>
    <name evidence="10" type="ORF">AWN68_09440</name>
</gene>
<evidence type="ECO:0000256" key="1">
    <source>
        <dbReference type="ARBA" id="ARBA00022490"/>
    </source>
</evidence>
<feature type="binding site" evidence="8">
    <location>
        <position position="23"/>
    </location>
    <ligand>
        <name>GTP</name>
        <dbReference type="ChEBI" id="CHEBI:37565"/>
    </ligand>
</feature>
<dbReference type="Proteomes" id="UP000075615">
    <property type="component" value="Unassembled WGS sequence"/>
</dbReference>
<keyword evidence="2 8" id="KW-0808">Transferase</keyword>
<dbReference type="GO" id="GO:0046872">
    <property type="term" value="F:metal ion binding"/>
    <property type="evidence" value="ECO:0007669"/>
    <property type="project" value="UniProtKB-KW"/>
</dbReference>
<accession>A0A150X2T3</accession>
<feature type="binding site" evidence="8">
    <location>
        <position position="97"/>
    </location>
    <ligand>
        <name>Mg(2+)</name>
        <dbReference type="ChEBI" id="CHEBI:18420"/>
    </ligand>
</feature>
<keyword evidence="11" id="KW-1185">Reference proteome</keyword>
<evidence type="ECO:0000313" key="10">
    <source>
        <dbReference type="EMBL" id="KYG72912.1"/>
    </source>
</evidence>
<dbReference type="PANTHER" id="PTHR19136:SF81">
    <property type="entry name" value="MOLYBDENUM COFACTOR GUANYLYLTRANSFERASE"/>
    <property type="match status" value="1"/>
</dbReference>
<evidence type="ECO:0000259" key="9">
    <source>
        <dbReference type="Pfam" id="PF12804"/>
    </source>
</evidence>
<dbReference type="RefSeq" id="WP_068417654.1">
    <property type="nucleotide sequence ID" value="NZ_LRDB01000050.1"/>
</dbReference>
<comment type="similarity">
    <text evidence="8">Belongs to the MobA family.</text>
</comment>
<keyword evidence="1 8" id="KW-0963">Cytoplasm</keyword>
<organism evidence="10 11">
    <name type="scientific">Roseivirga echinicomitans</name>
    <dbReference type="NCBI Taxonomy" id="296218"/>
    <lineage>
        <taxon>Bacteria</taxon>
        <taxon>Pseudomonadati</taxon>
        <taxon>Bacteroidota</taxon>
        <taxon>Cytophagia</taxon>
        <taxon>Cytophagales</taxon>
        <taxon>Roseivirgaceae</taxon>
        <taxon>Roseivirga</taxon>
    </lineage>
</organism>
<feature type="binding site" evidence="8">
    <location>
        <position position="69"/>
    </location>
    <ligand>
        <name>GTP</name>
        <dbReference type="ChEBI" id="CHEBI:37565"/>
    </ligand>
</feature>
<dbReference type="GO" id="GO:0006777">
    <property type="term" value="P:Mo-molybdopterin cofactor biosynthetic process"/>
    <property type="evidence" value="ECO:0007669"/>
    <property type="project" value="UniProtKB-KW"/>
</dbReference>
<feature type="binding site" evidence="8">
    <location>
        <position position="97"/>
    </location>
    <ligand>
        <name>GTP</name>
        <dbReference type="ChEBI" id="CHEBI:37565"/>
    </ligand>
</feature>